<accession>A0ABU1NC14</accession>
<evidence type="ECO:0000313" key="1">
    <source>
        <dbReference type="EMBL" id="MDR6535979.1"/>
    </source>
</evidence>
<dbReference type="Proteomes" id="UP001184230">
    <property type="component" value="Unassembled WGS sequence"/>
</dbReference>
<evidence type="ECO:0000313" key="2">
    <source>
        <dbReference type="Proteomes" id="UP001184230"/>
    </source>
</evidence>
<protein>
    <submittedName>
        <fullName evidence="1">Uncharacterized protein</fullName>
    </submittedName>
</protein>
<gene>
    <name evidence="1" type="ORF">J2739_001749</name>
</gene>
<sequence>MTAGYEVLPRFNAQGLLILKESFAYLPGGPLPGPLPGGGPLPASPFYIPANPAPLNPFMTPAFPFQTPSSLPAIDDDPYPNAYVDVGPLEPSWDW</sequence>
<reference evidence="1 2" key="1">
    <citation type="submission" date="2023-07" db="EMBL/GenBank/DDBJ databases">
        <title>Sorghum-associated microbial communities from plants grown in Nebraska, USA.</title>
        <authorList>
            <person name="Schachtman D."/>
        </authorList>
    </citation>
    <scope>NUCLEOTIDE SEQUENCE [LARGE SCALE GENOMIC DNA]</scope>
    <source>
        <strain evidence="1 2">DS1781</strain>
    </source>
</reference>
<proteinExistence type="predicted"/>
<name>A0ABU1NC14_9BURK</name>
<comment type="caution">
    <text evidence="1">The sequence shown here is derived from an EMBL/GenBank/DDBJ whole genome shotgun (WGS) entry which is preliminary data.</text>
</comment>
<keyword evidence="2" id="KW-1185">Reference proteome</keyword>
<dbReference type="EMBL" id="JAVDRF010000003">
    <property type="protein sequence ID" value="MDR6535979.1"/>
    <property type="molecule type" value="Genomic_DNA"/>
</dbReference>
<organism evidence="1 2">
    <name type="scientific">Variovorax soli</name>
    <dbReference type="NCBI Taxonomy" id="376815"/>
    <lineage>
        <taxon>Bacteria</taxon>
        <taxon>Pseudomonadati</taxon>
        <taxon>Pseudomonadota</taxon>
        <taxon>Betaproteobacteria</taxon>
        <taxon>Burkholderiales</taxon>
        <taxon>Comamonadaceae</taxon>
        <taxon>Variovorax</taxon>
    </lineage>
</organism>